<evidence type="ECO:0000256" key="3">
    <source>
        <dbReference type="SAM" id="MobiDB-lite"/>
    </source>
</evidence>
<keyword evidence="6" id="KW-1185">Reference proteome</keyword>
<proteinExistence type="predicted"/>
<dbReference type="OrthoDB" id="411251at2759"/>
<feature type="region of interest" description="Disordered" evidence="3">
    <location>
        <begin position="1"/>
        <end position="74"/>
    </location>
</feature>
<dbReference type="PROSITE" id="PS50196">
    <property type="entry name" value="RANBD1"/>
    <property type="match status" value="1"/>
</dbReference>
<dbReference type="InterPro" id="IPR045255">
    <property type="entry name" value="RanBP1-like"/>
</dbReference>
<name>A0A9P7BFV9_9ASCO</name>
<feature type="region of interest" description="Disordered" evidence="3">
    <location>
        <begin position="189"/>
        <end position="219"/>
    </location>
</feature>
<evidence type="ECO:0000259" key="4">
    <source>
        <dbReference type="PROSITE" id="PS50196"/>
    </source>
</evidence>
<feature type="compositionally biased region" description="Basic and acidic residues" evidence="3">
    <location>
        <begin position="124"/>
        <end position="142"/>
    </location>
</feature>
<organism evidence="5 6">
    <name type="scientific">Pichia californica</name>
    <dbReference type="NCBI Taxonomy" id="460514"/>
    <lineage>
        <taxon>Eukaryota</taxon>
        <taxon>Fungi</taxon>
        <taxon>Dikarya</taxon>
        <taxon>Ascomycota</taxon>
        <taxon>Saccharomycotina</taxon>
        <taxon>Pichiomycetes</taxon>
        <taxon>Pichiales</taxon>
        <taxon>Pichiaceae</taxon>
        <taxon>Pichia</taxon>
    </lineage>
</organism>
<dbReference type="Gene3D" id="2.30.29.30">
    <property type="entry name" value="Pleckstrin-homology domain (PH domain)/Phosphotyrosine-binding domain (PTB)"/>
    <property type="match status" value="1"/>
</dbReference>
<comment type="subcellular location">
    <subcellularLocation>
        <location evidence="1">Nucleus</location>
    </subcellularLocation>
</comment>
<accession>A0A9P7BFV9</accession>
<reference evidence="5" key="1">
    <citation type="submission" date="2020-11" db="EMBL/GenBank/DDBJ databases">
        <title>Kefir isolates.</title>
        <authorList>
            <person name="Marcisauskas S."/>
            <person name="Kim Y."/>
            <person name="Blasche S."/>
        </authorList>
    </citation>
    <scope>NUCLEOTIDE SEQUENCE</scope>
    <source>
        <strain evidence="5">Olga-1</strain>
    </source>
</reference>
<comment type="caution">
    <text evidence="5">The sequence shown here is derived from an EMBL/GenBank/DDBJ whole genome shotgun (WGS) entry which is preliminary data.</text>
</comment>
<dbReference type="InterPro" id="IPR011993">
    <property type="entry name" value="PH-like_dom_sf"/>
</dbReference>
<dbReference type="PANTHER" id="PTHR23138">
    <property type="entry name" value="RAN BINDING PROTEIN"/>
    <property type="match status" value="1"/>
</dbReference>
<feature type="domain" description="RanBD1" evidence="4">
    <location>
        <begin position="217"/>
        <end position="355"/>
    </location>
</feature>
<keyword evidence="2" id="KW-0539">Nucleus</keyword>
<evidence type="ECO:0000313" key="5">
    <source>
        <dbReference type="EMBL" id="KAG0689326.1"/>
    </source>
</evidence>
<sequence>MTDTSAKRTIDQVELEKDDAIKGKVAKTKSESTEELNTESLKENKEDENKEEEEQKEEKYKEDEKKEKKVNGESLPKKETIPFVFGSTTSFGNMGGFKMFGSINKNSFSSFGTNNKDNEKETICEKGNQHEKNDELTKDSKINKNVTPETFEKEETETSIAKPSIFGSGSTFGNAFQNAITKKSVFDELKSSTGDDKSTGSENDDKEKEKEKEMEKDVYKKVHLEKQDVKSGEENEETIFQVKAKLYHMELSKMSLGWKERGFGIIKVNKFIKSPSDNYNSRLIMRQNGNLKLILNLPIAEGFNVLKGMPSSLTGNKFIRLQVLEAGEPVQYAIKVGQPENAEKLFESIEQQIPK</sequence>
<feature type="compositionally biased region" description="Basic and acidic residues" evidence="3">
    <location>
        <begin position="56"/>
        <end position="74"/>
    </location>
</feature>
<evidence type="ECO:0000313" key="6">
    <source>
        <dbReference type="Proteomes" id="UP000697127"/>
    </source>
</evidence>
<dbReference type="PANTHER" id="PTHR23138:SF142">
    <property type="entry name" value="RAN-BINDING PROTEIN 3B-RELATED"/>
    <property type="match status" value="1"/>
</dbReference>
<dbReference type="InterPro" id="IPR000156">
    <property type="entry name" value="Ran_bind_dom"/>
</dbReference>
<dbReference type="GO" id="GO:0006607">
    <property type="term" value="P:NLS-bearing protein import into nucleus"/>
    <property type="evidence" value="ECO:0007669"/>
    <property type="project" value="TreeGrafter"/>
</dbReference>
<protein>
    <recommendedName>
        <fullName evidence="4">RanBD1 domain-containing protein</fullName>
    </recommendedName>
</protein>
<dbReference type="Proteomes" id="UP000697127">
    <property type="component" value="Unassembled WGS sequence"/>
</dbReference>
<feature type="compositionally biased region" description="Basic and acidic residues" evidence="3">
    <location>
        <begin position="1"/>
        <end position="32"/>
    </location>
</feature>
<dbReference type="SMART" id="SM00160">
    <property type="entry name" value="RanBD"/>
    <property type="match status" value="1"/>
</dbReference>
<feature type="region of interest" description="Disordered" evidence="3">
    <location>
        <begin position="124"/>
        <end position="164"/>
    </location>
</feature>
<evidence type="ECO:0000256" key="2">
    <source>
        <dbReference type="ARBA" id="ARBA00023242"/>
    </source>
</evidence>
<gene>
    <name evidence="5" type="ORF">C6P40_005221</name>
</gene>
<dbReference type="Pfam" id="PF00638">
    <property type="entry name" value="Ran_BP1"/>
    <property type="match status" value="1"/>
</dbReference>
<dbReference type="EMBL" id="PUHW01000087">
    <property type="protein sequence ID" value="KAG0689326.1"/>
    <property type="molecule type" value="Genomic_DNA"/>
</dbReference>
<dbReference type="AlphaFoldDB" id="A0A9P7BFV9"/>
<evidence type="ECO:0000256" key="1">
    <source>
        <dbReference type="ARBA" id="ARBA00004123"/>
    </source>
</evidence>
<dbReference type="GO" id="GO:0005634">
    <property type="term" value="C:nucleus"/>
    <property type="evidence" value="ECO:0007669"/>
    <property type="project" value="UniProtKB-SubCell"/>
</dbReference>
<dbReference type="SUPFAM" id="SSF50729">
    <property type="entry name" value="PH domain-like"/>
    <property type="match status" value="1"/>
</dbReference>